<gene>
    <name evidence="3" type="ORF">IWQ62_002505</name>
</gene>
<feature type="signal peptide" evidence="2">
    <location>
        <begin position="1"/>
        <end position="24"/>
    </location>
</feature>
<feature type="region of interest" description="Disordered" evidence="1">
    <location>
        <begin position="41"/>
        <end position="78"/>
    </location>
</feature>
<dbReference type="EMBL" id="JANBPY010000538">
    <property type="protein sequence ID" value="KAJ1966121.1"/>
    <property type="molecule type" value="Genomic_DNA"/>
</dbReference>
<name>A0A9W8E2L4_9FUNG</name>
<feature type="compositionally biased region" description="Low complexity" evidence="1">
    <location>
        <begin position="139"/>
        <end position="155"/>
    </location>
</feature>
<dbReference type="Proteomes" id="UP001150925">
    <property type="component" value="Unassembled WGS sequence"/>
</dbReference>
<feature type="compositionally biased region" description="Polar residues" evidence="1">
    <location>
        <begin position="115"/>
        <end position="136"/>
    </location>
</feature>
<organism evidence="3 4">
    <name type="scientific">Dispira parvispora</name>
    <dbReference type="NCBI Taxonomy" id="1520584"/>
    <lineage>
        <taxon>Eukaryota</taxon>
        <taxon>Fungi</taxon>
        <taxon>Fungi incertae sedis</taxon>
        <taxon>Zoopagomycota</taxon>
        <taxon>Kickxellomycotina</taxon>
        <taxon>Dimargaritomycetes</taxon>
        <taxon>Dimargaritales</taxon>
        <taxon>Dimargaritaceae</taxon>
        <taxon>Dispira</taxon>
    </lineage>
</organism>
<dbReference type="AlphaFoldDB" id="A0A9W8E2L4"/>
<evidence type="ECO:0000256" key="2">
    <source>
        <dbReference type="SAM" id="SignalP"/>
    </source>
</evidence>
<comment type="caution">
    <text evidence="3">The sequence shown here is derived from an EMBL/GenBank/DDBJ whole genome shotgun (WGS) entry which is preliminary data.</text>
</comment>
<sequence length="206" mass="21313">MKRSTVYTTLVCATALAFVHGQSASPDNGAATGATDVNGAAGATDVNGTGVADPSTTQSNAEGNFQSPEQEQQNAASGEMRNYIPPELERQCNGDRECIDKLQRMDPSRLPAAMGTSNGNFPGANTWNNPSGQYNQHAGGYSSQNQNSGSSTGYSPEYNSKNNYGSNAYTGNRYPYGAAADTRPSLGVAMVAAVGAIALGGTLLQL</sequence>
<feature type="chain" id="PRO_5040945046" evidence="2">
    <location>
        <begin position="25"/>
        <end position="206"/>
    </location>
</feature>
<accession>A0A9W8E2L4</accession>
<proteinExistence type="predicted"/>
<keyword evidence="4" id="KW-1185">Reference proteome</keyword>
<keyword evidence="2" id="KW-0732">Signal</keyword>
<reference evidence="3" key="1">
    <citation type="submission" date="2022-07" db="EMBL/GenBank/DDBJ databases">
        <title>Phylogenomic reconstructions and comparative analyses of Kickxellomycotina fungi.</title>
        <authorList>
            <person name="Reynolds N.K."/>
            <person name="Stajich J.E."/>
            <person name="Barry K."/>
            <person name="Grigoriev I.V."/>
            <person name="Crous P."/>
            <person name="Smith M.E."/>
        </authorList>
    </citation>
    <scope>NUCLEOTIDE SEQUENCE</scope>
    <source>
        <strain evidence="3">RSA 1196</strain>
    </source>
</reference>
<protein>
    <submittedName>
        <fullName evidence="3">Uncharacterized protein</fullName>
    </submittedName>
</protein>
<evidence type="ECO:0000256" key="1">
    <source>
        <dbReference type="SAM" id="MobiDB-lite"/>
    </source>
</evidence>
<evidence type="ECO:0000313" key="4">
    <source>
        <dbReference type="Proteomes" id="UP001150925"/>
    </source>
</evidence>
<evidence type="ECO:0000313" key="3">
    <source>
        <dbReference type="EMBL" id="KAJ1966121.1"/>
    </source>
</evidence>
<feature type="region of interest" description="Disordered" evidence="1">
    <location>
        <begin position="109"/>
        <end position="159"/>
    </location>
</feature>
<feature type="compositionally biased region" description="Polar residues" evidence="1">
    <location>
        <begin position="54"/>
        <end position="76"/>
    </location>
</feature>